<evidence type="ECO:0000256" key="11">
    <source>
        <dbReference type="ARBA" id="ARBA00034617"/>
    </source>
</evidence>
<dbReference type="InterPro" id="IPR014017">
    <property type="entry name" value="DNA_helicase_UvrD-like_C"/>
</dbReference>
<dbReference type="Gene3D" id="1.10.486.10">
    <property type="entry name" value="PCRA, domain 4"/>
    <property type="match status" value="1"/>
</dbReference>
<dbReference type="SUPFAM" id="SSF52540">
    <property type="entry name" value="P-loop containing nucleoside triphosphate hydrolases"/>
    <property type="match status" value="1"/>
</dbReference>
<evidence type="ECO:0000256" key="14">
    <source>
        <dbReference type="PROSITE-ProRule" id="PRU00560"/>
    </source>
</evidence>
<dbReference type="PANTHER" id="PTHR11070:SF23">
    <property type="entry name" value="RECBCD ENZYME SUBUNIT RECB"/>
    <property type="match status" value="1"/>
</dbReference>
<dbReference type="Proteomes" id="UP000317421">
    <property type="component" value="Unassembled WGS sequence"/>
</dbReference>
<evidence type="ECO:0000256" key="8">
    <source>
        <dbReference type="ARBA" id="ARBA00023125"/>
    </source>
</evidence>
<proteinExistence type="predicted"/>
<dbReference type="SUPFAM" id="SSF52980">
    <property type="entry name" value="Restriction endonuclease-like"/>
    <property type="match status" value="1"/>
</dbReference>
<dbReference type="GO" id="GO:0005524">
    <property type="term" value="F:ATP binding"/>
    <property type="evidence" value="ECO:0007669"/>
    <property type="project" value="UniProtKB-UniRule"/>
</dbReference>
<dbReference type="Gene3D" id="3.40.50.300">
    <property type="entry name" value="P-loop containing nucleotide triphosphate hydrolases"/>
    <property type="match status" value="4"/>
</dbReference>
<evidence type="ECO:0000256" key="1">
    <source>
        <dbReference type="ARBA" id="ARBA00022722"/>
    </source>
</evidence>
<evidence type="ECO:0000256" key="5">
    <source>
        <dbReference type="ARBA" id="ARBA00022806"/>
    </source>
</evidence>
<evidence type="ECO:0000256" key="9">
    <source>
        <dbReference type="ARBA" id="ARBA00023204"/>
    </source>
</evidence>
<keyword evidence="7 14" id="KW-0067">ATP-binding</keyword>
<keyword evidence="4 14" id="KW-0378">Hydrolase</keyword>
<evidence type="ECO:0000259" key="16">
    <source>
        <dbReference type="PROSITE" id="PS51198"/>
    </source>
</evidence>
<dbReference type="Gene3D" id="3.90.320.10">
    <property type="match status" value="1"/>
</dbReference>
<evidence type="ECO:0000256" key="2">
    <source>
        <dbReference type="ARBA" id="ARBA00022741"/>
    </source>
</evidence>
<dbReference type="InterPro" id="IPR000212">
    <property type="entry name" value="DNA_helicase_UvrD/REP"/>
</dbReference>
<keyword evidence="1" id="KW-0540">Nuclease</keyword>
<keyword evidence="6" id="KW-0269">Exonuclease</keyword>
<evidence type="ECO:0000256" key="7">
    <source>
        <dbReference type="ARBA" id="ARBA00022840"/>
    </source>
</evidence>
<organism evidence="18 19">
    <name type="scientific">Botrimarina colliarenosi</name>
    <dbReference type="NCBI Taxonomy" id="2528001"/>
    <lineage>
        <taxon>Bacteria</taxon>
        <taxon>Pseudomonadati</taxon>
        <taxon>Planctomycetota</taxon>
        <taxon>Planctomycetia</taxon>
        <taxon>Pirellulales</taxon>
        <taxon>Lacipirellulaceae</taxon>
        <taxon>Botrimarina</taxon>
    </lineage>
</organism>
<feature type="domain" description="UvrD-like helicase ATP-binding" evidence="16">
    <location>
        <begin position="4"/>
        <end position="473"/>
    </location>
</feature>
<protein>
    <recommendedName>
        <fullName evidence="12">DNA 3'-5' helicase</fullName>
        <ecNumber evidence="12">5.6.2.4</ecNumber>
    </recommendedName>
</protein>
<dbReference type="PROSITE" id="PS51198">
    <property type="entry name" value="UVRD_HELICASE_ATP_BIND"/>
    <property type="match status" value="1"/>
</dbReference>
<dbReference type="PROSITE" id="PS51217">
    <property type="entry name" value="UVRD_HELICASE_CTER"/>
    <property type="match status" value="1"/>
</dbReference>
<dbReference type="GO" id="GO:0004527">
    <property type="term" value="F:exonuclease activity"/>
    <property type="evidence" value="ECO:0007669"/>
    <property type="project" value="UniProtKB-KW"/>
</dbReference>
<evidence type="ECO:0000256" key="12">
    <source>
        <dbReference type="ARBA" id="ARBA00034808"/>
    </source>
</evidence>
<dbReference type="GO" id="GO:0003677">
    <property type="term" value="F:DNA binding"/>
    <property type="evidence" value="ECO:0007669"/>
    <property type="project" value="UniProtKB-KW"/>
</dbReference>
<accession>A0A5C6A9H9</accession>
<keyword evidence="2 14" id="KW-0547">Nucleotide-binding</keyword>
<comment type="caution">
    <text evidence="18">The sequence shown here is derived from an EMBL/GenBank/DDBJ whole genome shotgun (WGS) entry which is preliminary data.</text>
</comment>
<dbReference type="GO" id="GO:0009338">
    <property type="term" value="C:exodeoxyribonuclease V complex"/>
    <property type="evidence" value="ECO:0007669"/>
    <property type="project" value="TreeGrafter"/>
</dbReference>
<dbReference type="PANTHER" id="PTHR11070">
    <property type="entry name" value="UVRD / RECB / PCRA DNA HELICASE FAMILY MEMBER"/>
    <property type="match status" value="1"/>
</dbReference>
<name>A0A5C6A9H9_9BACT</name>
<dbReference type="EC" id="5.6.2.4" evidence="12"/>
<keyword evidence="9" id="KW-0234">DNA repair</keyword>
<sequence>MSQLEYTEEQDKALKATVPSIAVDAGAGCGKTFVLTERFLSHLDPSREEVATVADLDHLVAITFTDAAAREMRGRIRARCRERLLTADAADAPFWRTLLRKLDTARVSTIHSFASTLIRNHAIELGVDPAFTVLDPAAAAVLKSSAVDATLRARLAPRDGELDEDLIATAAEFDLNGLRNHIRALAESSKTPEFAKWRKATADDLIASWRQFYVTEVAPRYAREFLTNPLVEELLDLTASATPVKEGFADWIIDVRTALQQIPDADDQDDAIRQLRPYLNFRNPATGKDLCGVKDWPDKASKQQFTALLKSLREVLDKQRRPGNPESMRRAAELGLQVLHLAHDTAKRYDRLKRDRGVLDNDDLLTEAHRLLTDPALADARGRIAGQVRVLLVDEFQDTDPLQAELVRAIVAGTPSDAAPLDGLEGERTLFFVGDFKQSIYRFRGAVPQVFQDLRAAAPEAGRLTLSKNFRSQPAVLDFVNTLFEPLFVAGYAKLSANRPQVGPAPAVEMLWTPPPEEQGVSAQRSAEAATVAARIRQLIDEGAPLVYDKAADAARPVRQGDFTILLRALSDVAEYEQALREAGLEYYLVGGHAFYAQQEVYDVLNLLRTLLSESDEIALAGVLRSPMFGLPDNALFWLAQRGGLNAGLAAGSLPPELSADEKRIARHARDTLVRLRREKDRVGAAELLRQAWDATSYDATLLADFLGERKLANLEKLHEQARQSDATGTGVRGLTARLTEFVNTPPKEALAATTEGDADVVRLMTVHASKGLEFPVVVLPDLNRRTRSESAQAVFDPRLGPLVRPAPRRDDDKEKGPPIGLDFWRATEKPLDEEERDRLFYVACTRAADRLILSSCYDGEIKLEGPWLKRLAERFDLTTGKLLDDEPAPPLVEVVPPPAAVAGRGETTRRQLHHALEAFDAGATPAAPVGDAAPIAILPEDLVTFSVSRLSGKLHRGASGETSEEPTAAKGVDPRRLGTLVHAVIERLDPAADSWESAIDRWSDALAPRELRRAAPEGAREAKRLVRRFIATPEWAAMRSAARLDRETEFLLRWPPEASAANPAMIRGYLDALYQDAAGGWHLVDYKTNSVDAKGVPALAKEYALQMAVYAHAIEAATGARPASLTLVFLAPGVSHAITWDDAARAASVGAISGAIADARQAATVTTL</sequence>
<dbReference type="GO" id="GO:0000725">
    <property type="term" value="P:recombinational repair"/>
    <property type="evidence" value="ECO:0007669"/>
    <property type="project" value="TreeGrafter"/>
</dbReference>
<feature type="compositionally biased region" description="Basic and acidic residues" evidence="15">
    <location>
        <begin position="808"/>
        <end position="817"/>
    </location>
</feature>
<keyword evidence="5 14" id="KW-0347">Helicase</keyword>
<dbReference type="Pfam" id="PF13361">
    <property type="entry name" value="UvrD_C"/>
    <property type="match status" value="2"/>
</dbReference>
<evidence type="ECO:0000259" key="17">
    <source>
        <dbReference type="PROSITE" id="PS51217"/>
    </source>
</evidence>
<dbReference type="InterPro" id="IPR011335">
    <property type="entry name" value="Restrct_endonuc-II-like"/>
</dbReference>
<evidence type="ECO:0000256" key="15">
    <source>
        <dbReference type="SAM" id="MobiDB-lite"/>
    </source>
</evidence>
<dbReference type="Pfam" id="PF12705">
    <property type="entry name" value="PDDEXK_1"/>
    <property type="match status" value="1"/>
</dbReference>
<dbReference type="InterPro" id="IPR038726">
    <property type="entry name" value="PDDEXK_AddAB-type"/>
</dbReference>
<keyword evidence="10" id="KW-0413">Isomerase</keyword>
<dbReference type="GO" id="GO:0043138">
    <property type="term" value="F:3'-5' DNA helicase activity"/>
    <property type="evidence" value="ECO:0007669"/>
    <property type="project" value="UniProtKB-EC"/>
</dbReference>
<feature type="domain" description="UvrD-like helicase C-terminal" evidence="17">
    <location>
        <begin position="474"/>
        <end position="772"/>
    </location>
</feature>
<evidence type="ECO:0000256" key="13">
    <source>
        <dbReference type="ARBA" id="ARBA00048988"/>
    </source>
</evidence>
<dbReference type="InterPro" id="IPR027417">
    <property type="entry name" value="P-loop_NTPase"/>
</dbReference>
<evidence type="ECO:0000256" key="6">
    <source>
        <dbReference type="ARBA" id="ARBA00022839"/>
    </source>
</evidence>
<dbReference type="GO" id="GO:0005829">
    <property type="term" value="C:cytosol"/>
    <property type="evidence" value="ECO:0007669"/>
    <property type="project" value="TreeGrafter"/>
</dbReference>
<dbReference type="Pfam" id="PF00580">
    <property type="entry name" value="UvrD-helicase"/>
    <property type="match status" value="1"/>
</dbReference>
<keyword evidence="3" id="KW-0227">DNA damage</keyword>
<dbReference type="GO" id="GO:0016887">
    <property type="term" value="F:ATP hydrolysis activity"/>
    <property type="evidence" value="ECO:0007669"/>
    <property type="project" value="RHEA"/>
</dbReference>
<feature type="region of interest" description="Disordered" evidence="15">
    <location>
        <begin position="795"/>
        <end position="822"/>
    </location>
</feature>
<gene>
    <name evidence="18" type="primary">addA</name>
    <name evidence="18" type="ORF">Pla108_30870</name>
</gene>
<dbReference type="AlphaFoldDB" id="A0A5C6A9H9"/>
<dbReference type="OrthoDB" id="9810135at2"/>
<keyword evidence="8" id="KW-0238">DNA-binding</keyword>
<keyword evidence="19" id="KW-1185">Reference proteome</keyword>
<evidence type="ECO:0000313" key="18">
    <source>
        <dbReference type="EMBL" id="TWT96007.1"/>
    </source>
</evidence>
<dbReference type="InterPro" id="IPR011604">
    <property type="entry name" value="PDDEXK-like_dom_sf"/>
</dbReference>
<dbReference type="InterPro" id="IPR014016">
    <property type="entry name" value="UvrD-like_ATP-bd"/>
</dbReference>
<comment type="catalytic activity">
    <reaction evidence="13">
        <text>ATP + H2O = ADP + phosphate + H(+)</text>
        <dbReference type="Rhea" id="RHEA:13065"/>
        <dbReference type="ChEBI" id="CHEBI:15377"/>
        <dbReference type="ChEBI" id="CHEBI:15378"/>
        <dbReference type="ChEBI" id="CHEBI:30616"/>
        <dbReference type="ChEBI" id="CHEBI:43474"/>
        <dbReference type="ChEBI" id="CHEBI:456216"/>
        <dbReference type="EC" id="5.6.2.4"/>
    </reaction>
</comment>
<evidence type="ECO:0000256" key="4">
    <source>
        <dbReference type="ARBA" id="ARBA00022801"/>
    </source>
</evidence>
<reference evidence="18 19" key="1">
    <citation type="submission" date="2019-02" db="EMBL/GenBank/DDBJ databases">
        <title>Deep-cultivation of Planctomycetes and their phenomic and genomic characterization uncovers novel biology.</title>
        <authorList>
            <person name="Wiegand S."/>
            <person name="Jogler M."/>
            <person name="Boedeker C."/>
            <person name="Pinto D."/>
            <person name="Vollmers J."/>
            <person name="Rivas-Marin E."/>
            <person name="Kohn T."/>
            <person name="Peeters S.H."/>
            <person name="Heuer A."/>
            <person name="Rast P."/>
            <person name="Oberbeckmann S."/>
            <person name="Bunk B."/>
            <person name="Jeske O."/>
            <person name="Meyerdierks A."/>
            <person name="Storesund J.E."/>
            <person name="Kallscheuer N."/>
            <person name="Luecker S."/>
            <person name="Lage O.M."/>
            <person name="Pohl T."/>
            <person name="Merkel B.J."/>
            <person name="Hornburger P."/>
            <person name="Mueller R.-W."/>
            <person name="Bruemmer F."/>
            <person name="Labrenz M."/>
            <person name="Spormann A.M."/>
            <person name="Op Den Camp H."/>
            <person name="Overmann J."/>
            <person name="Amann R."/>
            <person name="Jetten M.S.M."/>
            <person name="Mascher T."/>
            <person name="Medema M.H."/>
            <person name="Devos D.P."/>
            <person name="Kaster A.-K."/>
            <person name="Ovreas L."/>
            <person name="Rohde M."/>
            <person name="Galperin M.Y."/>
            <person name="Jogler C."/>
        </authorList>
    </citation>
    <scope>NUCLEOTIDE SEQUENCE [LARGE SCALE GENOMIC DNA]</scope>
    <source>
        <strain evidence="18 19">Pla108</strain>
    </source>
</reference>
<evidence type="ECO:0000313" key="19">
    <source>
        <dbReference type="Proteomes" id="UP000317421"/>
    </source>
</evidence>
<dbReference type="EMBL" id="SJPR01000004">
    <property type="protein sequence ID" value="TWT96007.1"/>
    <property type="molecule type" value="Genomic_DNA"/>
</dbReference>
<evidence type="ECO:0000256" key="3">
    <source>
        <dbReference type="ARBA" id="ARBA00022763"/>
    </source>
</evidence>
<evidence type="ECO:0000256" key="10">
    <source>
        <dbReference type="ARBA" id="ARBA00023235"/>
    </source>
</evidence>
<dbReference type="RefSeq" id="WP_146445802.1">
    <property type="nucleotide sequence ID" value="NZ_SJPR01000004.1"/>
</dbReference>
<feature type="binding site" evidence="14">
    <location>
        <begin position="25"/>
        <end position="32"/>
    </location>
    <ligand>
        <name>ATP</name>
        <dbReference type="ChEBI" id="CHEBI:30616"/>
    </ligand>
</feature>
<comment type="catalytic activity">
    <reaction evidence="11">
        <text>Couples ATP hydrolysis with the unwinding of duplex DNA by translocating in the 3'-5' direction.</text>
        <dbReference type="EC" id="5.6.2.4"/>
    </reaction>
</comment>